<evidence type="ECO:0000256" key="1">
    <source>
        <dbReference type="ARBA" id="ARBA00022676"/>
    </source>
</evidence>
<dbReference type="Proteomes" id="UP000649604">
    <property type="component" value="Unassembled WGS sequence"/>
</dbReference>
<accession>A0A9D5JTL9</accession>
<gene>
    <name evidence="3" type="ORF">GF339_05530</name>
</gene>
<sequence length="447" mass="50657">MRPGTGILRCLQRFCCEFFSKPLTAFLRNFGMLMRIQRVLQNMLAWLYSPHITSWLGEPVFWLLGMRSKGTEITHAQIQRILLVQLDEIGDVVMTTPLFRAVRQNFPDAWITLVVKPAVVNLVERCPYLNEILAYRPMGPGGRCWRTRRHVNTMLFAAIYLWRRRFDLVLLPRWDVDYTYATFLAYLSGAPWRVGYSEYVLPKKQSVNAGYDLLLTHVITTTGNVKHEVERNLDVLRFLHGKIQDDALELWVGEDDEGMAENTFAQHGIGSDALIVGLGPSSGTLALKQWPLERFVEIGRWLQITYDATLLVIGDQGDIPLGRTLARELEGNVINMAGKTSLRQTAALLRRCSLFVGNDTGPMHIAAALKIPVIALFGPSCAHRFSPWGAGHQIISVDLPCKPCHQDGHLNRCRQCRFDQPYCMTNITVDDVKATVREMLAGLHVRE</sequence>
<reference evidence="3" key="1">
    <citation type="submission" date="2019-11" db="EMBL/GenBank/DDBJ databases">
        <title>Microbial mats filling the niche in hypersaline microbial mats.</title>
        <authorList>
            <person name="Wong H.L."/>
            <person name="Macleod F.I."/>
            <person name="White R.A. III"/>
            <person name="Burns B.P."/>
        </authorList>
    </citation>
    <scope>NUCLEOTIDE SEQUENCE</scope>
    <source>
        <strain evidence="3">Rbin_158</strain>
    </source>
</reference>
<organism evidence="3 4">
    <name type="scientific">candidate division KSB3 bacterium</name>
    <dbReference type="NCBI Taxonomy" id="2044937"/>
    <lineage>
        <taxon>Bacteria</taxon>
        <taxon>candidate division KSB3</taxon>
    </lineage>
</organism>
<dbReference type="PANTHER" id="PTHR30160:SF7">
    <property type="entry name" value="ADP-HEPTOSE--LPS HEPTOSYLTRANSFERASE 2"/>
    <property type="match status" value="1"/>
</dbReference>
<dbReference type="InterPro" id="IPR051199">
    <property type="entry name" value="LPS_LOS_Heptosyltrfase"/>
</dbReference>
<evidence type="ECO:0000256" key="2">
    <source>
        <dbReference type="ARBA" id="ARBA00022679"/>
    </source>
</evidence>
<proteinExistence type="predicted"/>
<dbReference type="EMBL" id="WJJP01000175">
    <property type="protein sequence ID" value="MBD3324024.1"/>
    <property type="molecule type" value="Genomic_DNA"/>
</dbReference>
<dbReference type="SUPFAM" id="SSF53756">
    <property type="entry name" value="UDP-Glycosyltransferase/glycogen phosphorylase"/>
    <property type="match status" value="1"/>
</dbReference>
<dbReference type="Gene3D" id="3.40.50.2000">
    <property type="entry name" value="Glycogen Phosphorylase B"/>
    <property type="match status" value="2"/>
</dbReference>
<keyword evidence="2" id="KW-0808">Transferase</keyword>
<dbReference type="GO" id="GO:0005829">
    <property type="term" value="C:cytosol"/>
    <property type="evidence" value="ECO:0007669"/>
    <property type="project" value="TreeGrafter"/>
</dbReference>
<name>A0A9D5JTL9_9BACT</name>
<dbReference type="AlphaFoldDB" id="A0A9D5JTL9"/>
<evidence type="ECO:0008006" key="5">
    <source>
        <dbReference type="Google" id="ProtNLM"/>
    </source>
</evidence>
<evidence type="ECO:0000313" key="3">
    <source>
        <dbReference type="EMBL" id="MBD3324024.1"/>
    </source>
</evidence>
<keyword evidence="1" id="KW-0328">Glycosyltransferase</keyword>
<evidence type="ECO:0000313" key="4">
    <source>
        <dbReference type="Proteomes" id="UP000649604"/>
    </source>
</evidence>
<dbReference type="GO" id="GO:0008713">
    <property type="term" value="F:ADP-heptose-lipopolysaccharide heptosyltransferase activity"/>
    <property type="evidence" value="ECO:0007669"/>
    <property type="project" value="TreeGrafter"/>
</dbReference>
<dbReference type="InterPro" id="IPR002201">
    <property type="entry name" value="Glyco_trans_9"/>
</dbReference>
<comment type="caution">
    <text evidence="3">The sequence shown here is derived from an EMBL/GenBank/DDBJ whole genome shotgun (WGS) entry which is preliminary data.</text>
</comment>
<dbReference type="GO" id="GO:0009244">
    <property type="term" value="P:lipopolysaccharide core region biosynthetic process"/>
    <property type="evidence" value="ECO:0007669"/>
    <property type="project" value="TreeGrafter"/>
</dbReference>
<protein>
    <recommendedName>
        <fullName evidence="5">Lipopolysaccharide heptosyltransferase II</fullName>
    </recommendedName>
</protein>
<dbReference type="PANTHER" id="PTHR30160">
    <property type="entry name" value="TETRAACYLDISACCHARIDE 4'-KINASE-RELATED"/>
    <property type="match status" value="1"/>
</dbReference>
<dbReference type="CDD" id="cd03789">
    <property type="entry name" value="GT9_LPS_heptosyltransferase"/>
    <property type="match status" value="1"/>
</dbReference>
<dbReference type="Pfam" id="PF01075">
    <property type="entry name" value="Glyco_transf_9"/>
    <property type="match status" value="1"/>
</dbReference>